<dbReference type="InterPro" id="IPR053953">
    <property type="entry name" value="NirdL-like_HTH"/>
</dbReference>
<organism evidence="9 10">
    <name type="scientific">Halorubrum halodurans</name>
    <dbReference type="NCBI Taxonomy" id="1383851"/>
    <lineage>
        <taxon>Archaea</taxon>
        <taxon>Methanobacteriati</taxon>
        <taxon>Methanobacteriota</taxon>
        <taxon>Stenosarchaea group</taxon>
        <taxon>Halobacteria</taxon>
        <taxon>Halobacteriales</taxon>
        <taxon>Haloferacaceae</taxon>
        <taxon>Halorubrum</taxon>
    </lineage>
</organism>
<dbReference type="Pfam" id="PF17805">
    <property type="entry name" value="AsnC_trans_reg2"/>
    <property type="match status" value="2"/>
</dbReference>
<dbReference type="GO" id="GO:0016829">
    <property type="term" value="F:lyase activity"/>
    <property type="evidence" value="ECO:0007669"/>
    <property type="project" value="UniProtKB-KW"/>
</dbReference>
<feature type="domain" description="Siroheme decarboxylase NirL-like HTH" evidence="8">
    <location>
        <begin position="215"/>
        <end position="258"/>
    </location>
</feature>
<evidence type="ECO:0000256" key="2">
    <source>
        <dbReference type="ARBA" id="ARBA00023444"/>
    </source>
</evidence>
<protein>
    <recommendedName>
        <fullName evidence="4">siroheme decarboxylase</fullName>
        <ecNumber evidence="4">4.1.1.111</ecNumber>
    </recommendedName>
</protein>
<comment type="catalytic activity">
    <reaction evidence="5">
        <text>siroheme + 2 H(+) = 12,18-didecarboxysiroheme + 2 CO2</text>
        <dbReference type="Rhea" id="RHEA:19093"/>
        <dbReference type="ChEBI" id="CHEBI:15378"/>
        <dbReference type="ChEBI" id="CHEBI:16526"/>
        <dbReference type="ChEBI" id="CHEBI:60052"/>
        <dbReference type="ChEBI" id="CHEBI:140497"/>
        <dbReference type="EC" id="4.1.1.111"/>
    </reaction>
</comment>
<evidence type="ECO:0000256" key="6">
    <source>
        <dbReference type="SAM" id="MobiDB-lite"/>
    </source>
</evidence>
<dbReference type="AlphaFoldDB" id="A0A256IG64"/>
<dbReference type="InterPro" id="IPR040523">
    <property type="entry name" value="AsnC_trans_reg2"/>
</dbReference>
<dbReference type="PANTHER" id="PTHR43413:SF1">
    <property type="entry name" value="SIROHEME DECARBOXYLASE NIRL SUBUNIT"/>
    <property type="match status" value="1"/>
</dbReference>
<evidence type="ECO:0000256" key="1">
    <source>
        <dbReference type="ARBA" id="ARBA00023239"/>
    </source>
</evidence>
<comment type="similarity">
    <text evidence="3">Belongs to the Ahb/Nir family.</text>
</comment>
<name>A0A256IG64_9EURY</name>
<feature type="domain" description="Siroheme decarboxylase NirL-like HTH" evidence="8">
    <location>
        <begin position="17"/>
        <end position="67"/>
    </location>
</feature>
<comment type="pathway">
    <text evidence="2">Porphyrin-containing compound metabolism.</text>
</comment>
<dbReference type="OrthoDB" id="145939at2157"/>
<evidence type="ECO:0000256" key="5">
    <source>
        <dbReference type="ARBA" id="ARBA00048470"/>
    </source>
</evidence>
<dbReference type="PANTHER" id="PTHR43413">
    <property type="entry name" value="TRANSCRIPTIONAL REGULATOR, ASNC FAMILY"/>
    <property type="match status" value="1"/>
</dbReference>
<feature type="region of interest" description="Disordered" evidence="6">
    <location>
        <begin position="173"/>
        <end position="202"/>
    </location>
</feature>
<evidence type="ECO:0000256" key="4">
    <source>
        <dbReference type="ARBA" id="ARBA00023471"/>
    </source>
</evidence>
<accession>A0A256IG64</accession>
<keyword evidence="10" id="KW-1185">Reference proteome</keyword>
<evidence type="ECO:0000259" key="8">
    <source>
        <dbReference type="Pfam" id="PF22451"/>
    </source>
</evidence>
<evidence type="ECO:0000256" key="3">
    <source>
        <dbReference type="ARBA" id="ARBA00023457"/>
    </source>
</evidence>
<gene>
    <name evidence="9" type="ORF">DJ70_11485</name>
</gene>
<reference evidence="9 10" key="1">
    <citation type="journal article" date="2014" name="Front. Microbiol.">
        <title>Population and genomic analysis of the genus Halorubrum.</title>
        <authorList>
            <person name="Fullmer M.S."/>
            <person name="Soucy S.M."/>
            <person name="Swithers K.S."/>
            <person name="Makkay A.M."/>
            <person name="Wheeler R."/>
            <person name="Ventosa A."/>
            <person name="Gogarten J.P."/>
            <person name="Papke R.T."/>
        </authorList>
    </citation>
    <scope>NUCLEOTIDE SEQUENCE [LARGE SCALE GENOMIC DNA]</scope>
    <source>
        <strain evidence="9 10">Cb34</strain>
    </source>
</reference>
<dbReference type="RefSeq" id="WP_094533155.1">
    <property type="nucleotide sequence ID" value="NZ_NHPJ01000100.1"/>
</dbReference>
<dbReference type="EC" id="4.1.1.111" evidence="4"/>
<sequence length="372" mass="41422">MSLDADWRADLDPVDAVLIDDYQSDFPVESRPFERVAAQIAAETGVDVDADGILDRVRDLRERGVFRRFGAVLNPPVIGSSTLAAVRAPEERFDEIAEVINGYRQVNHNYRRDHEWNQWFVVTAGSRERRDAILAEIEERTGCAVLNLPMLTDYYIDLEFPVVNGDRFARESGEARSASNSASGERSDPRAPGTNVSATRISEDARGDLTRLEADLLVAIQDGFPLSATPYADMASEIGADVDDVLAAVERLLADGCIKRIGCVVNHVVTGFTNNCMVVWDVPDDELDARGEAVGSLPYVTLCYHRPRRPEQGWEYDLFTMIHGREAEAVDAKIDELAAEHLPFEHERLYSTETLKQTGARYDELVADESTD</sequence>
<evidence type="ECO:0000313" key="9">
    <source>
        <dbReference type="EMBL" id="OYR55561.1"/>
    </source>
</evidence>
<dbReference type="EMBL" id="NHPJ01000100">
    <property type="protein sequence ID" value="OYR55561.1"/>
    <property type="molecule type" value="Genomic_DNA"/>
</dbReference>
<proteinExistence type="inferred from homology"/>
<dbReference type="Proteomes" id="UP000216308">
    <property type="component" value="Unassembled WGS sequence"/>
</dbReference>
<feature type="domain" description="Siroheme decarboxylase AsnC-like ligand binding" evidence="7">
    <location>
        <begin position="80"/>
        <end position="152"/>
    </location>
</feature>
<keyword evidence="1" id="KW-0456">Lyase</keyword>
<dbReference type="Pfam" id="PF22451">
    <property type="entry name" value="NirdL-like_HTH"/>
    <property type="match status" value="2"/>
</dbReference>
<dbReference type="InterPro" id="IPR050684">
    <property type="entry name" value="HTH-Siroheme_Decarb"/>
</dbReference>
<evidence type="ECO:0000259" key="7">
    <source>
        <dbReference type="Pfam" id="PF17805"/>
    </source>
</evidence>
<feature type="domain" description="Siroheme decarboxylase AsnC-like ligand binding" evidence="7">
    <location>
        <begin position="270"/>
        <end position="356"/>
    </location>
</feature>
<evidence type="ECO:0000313" key="10">
    <source>
        <dbReference type="Proteomes" id="UP000216308"/>
    </source>
</evidence>
<comment type="caution">
    <text evidence="9">The sequence shown here is derived from an EMBL/GenBank/DDBJ whole genome shotgun (WGS) entry which is preliminary data.</text>
</comment>
<dbReference type="Gene3D" id="3.30.70.3460">
    <property type="match status" value="2"/>
</dbReference>